<dbReference type="EMBL" id="UINC01038509">
    <property type="protein sequence ID" value="SVB35618.1"/>
    <property type="molecule type" value="Genomic_DNA"/>
</dbReference>
<dbReference type="AlphaFoldDB" id="A0A382DB21"/>
<organism evidence="1">
    <name type="scientific">marine metagenome</name>
    <dbReference type="NCBI Taxonomy" id="408172"/>
    <lineage>
        <taxon>unclassified sequences</taxon>
        <taxon>metagenomes</taxon>
        <taxon>ecological metagenomes</taxon>
    </lineage>
</organism>
<gene>
    <name evidence="1" type="ORF">METZ01_LOCUS188472</name>
</gene>
<reference evidence="1" key="1">
    <citation type="submission" date="2018-05" db="EMBL/GenBank/DDBJ databases">
        <authorList>
            <person name="Lanie J.A."/>
            <person name="Ng W.-L."/>
            <person name="Kazmierczak K.M."/>
            <person name="Andrzejewski T.M."/>
            <person name="Davidsen T.M."/>
            <person name="Wayne K.J."/>
            <person name="Tettelin H."/>
            <person name="Glass J.I."/>
            <person name="Rusch D."/>
            <person name="Podicherti R."/>
            <person name="Tsui H.-C.T."/>
            <person name="Winkler M.E."/>
        </authorList>
    </citation>
    <scope>NUCLEOTIDE SEQUENCE</scope>
</reference>
<proteinExistence type="predicted"/>
<protein>
    <submittedName>
        <fullName evidence="1">Uncharacterized protein</fullName>
    </submittedName>
</protein>
<name>A0A382DB21_9ZZZZ</name>
<evidence type="ECO:0000313" key="1">
    <source>
        <dbReference type="EMBL" id="SVB35618.1"/>
    </source>
</evidence>
<sequence>MNTSWIRHYLVIVLFGLLHVSAVSAQVGRIKPGWDDLAPNESP</sequence>
<accession>A0A382DB21</accession>